<gene>
    <name evidence="4" type="ORF">PAT3040_03856</name>
</gene>
<feature type="transmembrane region" description="Helical" evidence="2">
    <location>
        <begin position="110"/>
        <end position="128"/>
    </location>
</feature>
<feature type="transmembrane region" description="Helical" evidence="2">
    <location>
        <begin position="148"/>
        <end position="166"/>
    </location>
</feature>
<evidence type="ECO:0000256" key="2">
    <source>
        <dbReference type="SAM" id="Phobius"/>
    </source>
</evidence>
<dbReference type="EMBL" id="BDQX01000202">
    <property type="protein sequence ID" value="GBG09215.1"/>
    <property type="molecule type" value="Genomic_DNA"/>
</dbReference>
<dbReference type="Pfam" id="PF17820">
    <property type="entry name" value="PDZ_6"/>
    <property type="match status" value="1"/>
</dbReference>
<dbReference type="InterPro" id="IPR001478">
    <property type="entry name" value="PDZ"/>
</dbReference>
<feature type="transmembrane region" description="Helical" evidence="2">
    <location>
        <begin position="87"/>
        <end position="103"/>
    </location>
</feature>
<organism evidence="4 5">
    <name type="scientific">Paenibacillus agaridevorans</name>
    <dbReference type="NCBI Taxonomy" id="171404"/>
    <lineage>
        <taxon>Bacteria</taxon>
        <taxon>Bacillati</taxon>
        <taxon>Bacillota</taxon>
        <taxon>Bacilli</taxon>
        <taxon>Bacillales</taxon>
        <taxon>Paenibacillaceae</taxon>
        <taxon>Paenibacillus</taxon>
    </lineage>
</organism>
<dbReference type="GO" id="GO:0006508">
    <property type="term" value="P:proteolysis"/>
    <property type="evidence" value="ECO:0007669"/>
    <property type="project" value="UniProtKB-KW"/>
</dbReference>
<name>A0A2R5ESV0_9BACL</name>
<feature type="transmembrane region" description="Helical" evidence="2">
    <location>
        <begin position="264"/>
        <end position="280"/>
    </location>
</feature>
<protein>
    <submittedName>
        <fullName evidence="4">Serine protease</fullName>
    </submittedName>
</protein>
<keyword evidence="2" id="KW-1133">Transmembrane helix</keyword>
<keyword evidence="4" id="KW-0378">Hydrolase</keyword>
<keyword evidence="2" id="KW-0472">Membrane</keyword>
<dbReference type="InterPro" id="IPR041489">
    <property type="entry name" value="PDZ_6"/>
</dbReference>
<keyword evidence="5" id="KW-1185">Reference proteome</keyword>
<evidence type="ECO:0000313" key="4">
    <source>
        <dbReference type="EMBL" id="GBG09215.1"/>
    </source>
</evidence>
<dbReference type="AlphaFoldDB" id="A0A2R5ESV0"/>
<dbReference type="Gene3D" id="2.30.42.10">
    <property type="match status" value="1"/>
</dbReference>
<feature type="transmembrane region" description="Helical" evidence="2">
    <location>
        <begin position="17"/>
        <end position="38"/>
    </location>
</feature>
<keyword evidence="2" id="KW-0812">Transmembrane</keyword>
<evidence type="ECO:0000259" key="3">
    <source>
        <dbReference type="PROSITE" id="PS50106"/>
    </source>
</evidence>
<keyword evidence="4" id="KW-0645">Protease</keyword>
<dbReference type="SUPFAM" id="SSF50156">
    <property type="entry name" value="PDZ domain-like"/>
    <property type="match status" value="1"/>
</dbReference>
<dbReference type="PROSITE" id="PS50106">
    <property type="entry name" value="PDZ"/>
    <property type="match status" value="1"/>
</dbReference>
<reference evidence="4 5" key="1">
    <citation type="submission" date="2017-08" db="EMBL/GenBank/DDBJ databases">
        <title>Substantial Increase in Enzyme Production by Combined Drug-Resistance Mutations in Paenibacillus agaridevorans.</title>
        <authorList>
            <person name="Tanaka Y."/>
            <person name="Funane K."/>
            <person name="Hosaka T."/>
            <person name="Shiwa Y."/>
            <person name="Fujita N."/>
            <person name="Miyazaki T."/>
            <person name="Yoshikawa H."/>
            <person name="Murakami K."/>
            <person name="Kasahara K."/>
            <person name="Inaoka T."/>
            <person name="Hiraga Y."/>
            <person name="Ochi K."/>
        </authorList>
    </citation>
    <scope>NUCLEOTIDE SEQUENCE [LARGE SCALE GENOMIC DNA]</scope>
    <source>
        <strain evidence="4 5">T-3040</strain>
    </source>
</reference>
<feature type="transmembrane region" description="Helical" evidence="2">
    <location>
        <begin position="59"/>
        <end position="81"/>
    </location>
</feature>
<evidence type="ECO:0000256" key="1">
    <source>
        <dbReference type="SAM" id="MobiDB-lite"/>
    </source>
</evidence>
<feature type="region of interest" description="Disordered" evidence="1">
    <location>
        <begin position="424"/>
        <end position="448"/>
    </location>
</feature>
<dbReference type="GO" id="GO:0008233">
    <property type="term" value="F:peptidase activity"/>
    <property type="evidence" value="ECO:0007669"/>
    <property type="project" value="UniProtKB-KW"/>
</dbReference>
<sequence length="448" mass="47570">MEELETARAIADMLGSAALQLASGPFFYLAILFIILQYSRQMRLERQLFAVKLHDWKGMALRAVVTGLLVGLGLSLISVFIGASLSPSAVLWLWGIAALLMLARIRYLCFAYSAGVVTLLQWIAGFTSLAERGDGIGAMAASLARIDAAGLLLLVAMLHLAEALLVRLQGDKLSTPLFLEGKRGKLVGGYMLQGFWPVPLLLLTPVSAETGASTAASASLPWPTLFGGTGAEGWTLVALPMIIGFTEMTRSLLPAAKARHAAKGLLLYSVILGGAALAAWWQSALLPIAALLSIILHEALVWRSKAMEARREPLYVHDARGLRILGIVPGTPAEAMGLSAGEVIYKVNGMRVSTKEDLYGALGANSAFCKLEVLTVGGEPKFAQRARYAGEHHQLGVILAPDERANFYAADGASSLMELLRGRRASNRRGGAKSSPAGAVGGEEKVQA</sequence>
<evidence type="ECO:0000313" key="5">
    <source>
        <dbReference type="Proteomes" id="UP000245202"/>
    </source>
</evidence>
<accession>A0A2R5ESV0</accession>
<dbReference type="Proteomes" id="UP000245202">
    <property type="component" value="Unassembled WGS sequence"/>
</dbReference>
<feature type="transmembrane region" description="Helical" evidence="2">
    <location>
        <begin position="187"/>
        <end position="208"/>
    </location>
</feature>
<proteinExistence type="predicted"/>
<feature type="transmembrane region" description="Helical" evidence="2">
    <location>
        <begin position="220"/>
        <end position="243"/>
    </location>
</feature>
<comment type="caution">
    <text evidence="4">The sequence shown here is derived from an EMBL/GenBank/DDBJ whole genome shotgun (WGS) entry which is preliminary data.</text>
</comment>
<feature type="domain" description="PDZ" evidence="3">
    <location>
        <begin position="321"/>
        <end position="377"/>
    </location>
</feature>
<dbReference type="InterPro" id="IPR036034">
    <property type="entry name" value="PDZ_sf"/>
</dbReference>